<dbReference type="Pfam" id="PF00884">
    <property type="entry name" value="Sulfatase"/>
    <property type="match status" value="1"/>
</dbReference>
<comment type="similarity">
    <text evidence="1">Belongs to the sulfatase family.</text>
</comment>
<dbReference type="NCBIfam" id="NF010322">
    <property type="entry name" value="PRK13759.1"/>
    <property type="match status" value="1"/>
</dbReference>
<dbReference type="SUPFAM" id="SSF53649">
    <property type="entry name" value="Alkaline phosphatase-like"/>
    <property type="match status" value="1"/>
</dbReference>
<dbReference type="InterPro" id="IPR000917">
    <property type="entry name" value="Sulfatase_N"/>
</dbReference>
<dbReference type="PROSITE" id="PS00149">
    <property type="entry name" value="SULFATASE_2"/>
    <property type="match status" value="1"/>
</dbReference>
<protein>
    <submittedName>
        <fullName evidence="6">Arylsulfatase A-like enzyme</fullName>
    </submittedName>
</protein>
<sequence>MSVPYAPSTRASGSRSRKLDRPNVMLICVDQMRGDALSGAGHPVVKTPHLDEIADEGTRFARTYSATPTCVPARVALFTGQSQERHGRYGYRDGVPFTQAHPVTMQGVLREQGYQTQAIGKMHVFPERSRCGFDDVRLHDGFLHFGRRAGGRHLESNDDYLTWLRRQPGMDAHADYFDDGLGCNSQLAMPWNRDEYLHPTNWVVHETLDWLQRRDPTVPFFSYVSFHRPHAPFNPPQWAWDQYIDRPRTDPPRGDWAGAFEEFRRDNYHQTKFGRLDPETHHRTVTGYYGLITHIDMQLNRLFEGLADYELLDDTVIIFTSDHGDMMGDHDMYRKSVGFEGSAHVPLIVRPAPRFAPDAPRGQVITEVTELRDIMPTVLDFAGVEAPDTVDGASLKPFVTGTPAPEVWRRDLHGEHTHFDQSLHWVTDGKRKYLWASAKGIEQFFDLEEDPQELHNLIDDPTRSAEIDDWRGRLINYLDGREEGYVANGELITGRPVQTERSDITALVTA</sequence>
<dbReference type="EMBL" id="JACCBU010000001">
    <property type="protein sequence ID" value="NYE73330.1"/>
    <property type="molecule type" value="Genomic_DNA"/>
</dbReference>
<comment type="caution">
    <text evidence="6">The sequence shown here is derived from an EMBL/GenBank/DDBJ whole genome shotgun (WGS) entry which is preliminary data.</text>
</comment>
<evidence type="ECO:0000256" key="2">
    <source>
        <dbReference type="ARBA" id="ARBA00022723"/>
    </source>
</evidence>
<organism evidence="6 7">
    <name type="scientific">Microlunatus parietis</name>
    <dbReference type="NCBI Taxonomy" id="682979"/>
    <lineage>
        <taxon>Bacteria</taxon>
        <taxon>Bacillati</taxon>
        <taxon>Actinomycetota</taxon>
        <taxon>Actinomycetes</taxon>
        <taxon>Propionibacteriales</taxon>
        <taxon>Propionibacteriaceae</taxon>
        <taxon>Microlunatus</taxon>
    </lineage>
</organism>
<keyword evidence="7" id="KW-1185">Reference proteome</keyword>
<gene>
    <name evidence="6" type="ORF">BKA15_004659</name>
</gene>
<name>A0A7Y9IAX6_9ACTN</name>
<dbReference type="RefSeq" id="WP_312879221.1">
    <property type="nucleotide sequence ID" value="NZ_JACCBU010000001.1"/>
</dbReference>
<evidence type="ECO:0000256" key="4">
    <source>
        <dbReference type="ARBA" id="ARBA00022837"/>
    </source>
</evidence>
<evidence type="ECO:0000256" key="3">
    <source>
        <dbReference type="ARBA" id="ARBA00022801"/>
    </source>
</evidence>
<evidence type="ECO:0000313" key="6">
    <source>
        <dbReference type="EMBL" id="NYE73330.1"/>
    </source>
</evidence>
<dbReference type="InterPro" id="IPR017850">
    <property type="entry name" value="Alkaline_phosphatase_core_sf"/>
</dbReference>
<keyword evidence="4" id="KW-0106">Calcium</keyword>
<feature type="domain" description="Sulfatase N-terminal" evidence="5">
    <location>
        <begin position="22"/>
        <end position="384"/>
    </location>
</feature>
<reference evidence="6 7" key="1">
    <citation type="submission" date="2020-07" db="EMBL/GenBank/DDBJ databases">
        <title>Sequencing the genomes of 1000 actinobacteria strains.</title>
        <authorList>
            <person name="Klenk H.-P."/>
        </authorList>
    </citation>
    <scope>NUCLEOTIDE SEQUENCE [LARGE SCALE GENOMIC DNA]</scope>
    <source>
        <strain evidence="6 7">DSM 22083</strain>
    </source>
</reference>
<dbReference type="GO" id="GO:0004065">
    <property type="term" value="F:arylsulfatase activity"/>
    <property type="evidence" value="ECO:0007669"/>
    <property type="project" value="TreeGrafter"/>
</dbReference>
<keyword evidence="2" id="KW-0479">Metal-binding</keyword>
<dbReference type="GO" id="GO:0046872">
    <property type="term" value="F:metal ion binding"/>
    <property type="evidence" value="ECO:0007669"/>
    <property type="project" value="UniProtKB-KW"/>
</dbReference>
<dbReference type="Proteomes" id="UP000569914">
    <property type="component" value="Unassembled WGS sequence"/>
</dbReference>
<evidence type="ECO:0000256" key="1">
    <source>
        <dbReference type="ARBA" id="ARBA00008779"/>
    </source>
</evidence>
<dbReference type="PANTHER" id="PTHR42693">
    <property type="entry name" value="ARYLSULFATASE FAMILY MEMBER"/>
    <property type="match status" value="1"/>
</dbReference>
<dbReference type="InterPro" id="IPR024607">
    <property type="entry name" value="Sulfatase_CS"/>
</dbReference>
<dbReference type="InterPro" id="IPR050738">
    <property type="entry name" value="Sulfatase"/>
</dbReference>
<accession>A0A7Y9IAX6</accession>
<dbReference type="AlphaFoldDB" id="A0A7Y9IAX6"/>
<keyword evidence="3" id="KW-0378">Hydrolase</keyword>
<evidence type="ECO:0000313" key="7">
    <source>
        <dbReference type="Proteomes" id="UP000569914"/>
    </source>
</evidence>
<proteinExistence type="inferred from homology"/>
<dbReference type="Gene3D" id="3.40.720.10">
    <property type="entry name" value="Alkaline Phosphatase, subunit A"/>
    <property type="match status" value="1"/>
</dbReference>
<dbReference type="PANTHER" id="PTHR42693:SF33">
    <property type="entry name" value="ARYLSULFATASE"/>
    <property type="match status" value="1"/>
</dbReference>
<evidence type="ECO:0000259" key="5">
    <source>
        <dbReference type="Pfam" id="PF00884"/>
    </source>
</evidence>